<keyword evidence="1" id="KW-0732">Signal</keyword>
<organism evidence="2 3">
    <name type="scientific">Luteolibacter yonseiensis</name>
    <dbReference type="NCBI Taxonomy" id="1144680"/>
    <lineage>
        <taxon>Bacteria</taxon>
        <taxon>Pseudomonadati</taxon>
        <taxon>Verrucomicrobiota</taxon>
        <taxon>Verrucomicrobiia</taxon>
        <taxon>Verrucomicrobiales</taxon>
        <taxon>Verrucomicrobiaceae</taxon>
        <taxon>Luteolibacter</taxon>
    </lineage>
</organism>
<evidence type="ECO:0000313" key="2">
    <source>
        <dbReference type="EMBL" id="MBK1817681.1"/>
    </source>
</evidence>
<dbReference type="AlphaFoldDB" id="A0A934R7M9"/>
<accession>A0A934R7M9</accession>
<evidence type="ECO:0000256" key="1">
    <source>
        <dbReference type="SAM" id="SignalP"/>
    </source>
</evidence>
<proteinExistence type="predicted"/>
<feature type="signal peptide" evidence="1">
    <location>
        <begin position="1"/>
        <end position="21"/>
    </location>
</feature>
<name>A0A934R7M9_9BACT</name>
<protein>
    <submittedName>
        <fullName evidence="2">Uncharacterized protein</fullName>
    </submittedName>
</protein>
<keyword evidence="3" id="KW-1185">Reference proteome</keyword>
<feature type="chain" id="PRO_5036791717" evidence="1">
    <location>
        <begin position="22"/>
        <end position="215"/>
    </location>
</feature>
<evidence type="ECO:0000313" key="3">
    <source>
        <dbReference type="Proteomes" id="UP000600139"/>
    </source>
</evidence>
<dbReference type="EMBL" id="JAENIK010000012">
    <property type="protein sequence ID" value="MBK1817681.1"/>
    <property type="molecule type" value="Genomic_DNA"/>
</dbReference>
<dbReference type="RefSeq" id="WP_200352616.1">
    <property type="nucleotide sequence ID" value="NZ_BAABHZ010000001.1"/>
</dbReference>
<dbReference type="Proteomes" id="UP000600139">
    <property type="component" value="Unassembled WGS sequence"/>
</dbReference>
<sequence>MKSSLKSSCLLCLVLNSLLFADPVAEVVPDLSGLAGAEAVDLTRGMINKGFKGFTMSDIETDLTGVVFWKYEVGPQGFEADSKQNFRGVVFVVKESGEIIAIKSILPKQSLPDQHVLNVAVDSQEKISELLTRSGFEKMDELQAYGLLSKLATAILARRDNTVVNFDISDSQKGKIEALFERKIRIPAPTAADNSGINGKEIDDFAKAVIRYSLY</sequence>
<gene>
    <name evidence="2" type="ORF">JIN84_18830</name>
</gene>
<reference evidence="2" key="1">
    <citation type="submission" date="2021-01" db="EMBL/GenBank/DDBJ databases">
        <title>Modified the classification status of verrucomicrobia.</title>
        <authorList>
            <person name="Feng X."/>
        </authorList>
    </citation>
    <scope>NUCLEOTIDE SEQUENCE</scope>
    <source>
        <strain evidence="2">JCM 18052</strain>
    </source>
</reference>
<comment type="caution">
    <text evidence="2">The sequence shown here is derived from an EMBL/GenBank/DDBJ whole genome shotgun (WGS) entry which is preliminary data.</text>
</comment>